<gene>
    <name evidence="2" type="ORF">DW924_06835</name>
</gene>
<reference evidence="2 3" key="1">
    <citation type="submission" date="2018-08" db="EMBL/GenBank/DDBJ databases">
        <title>A genome reference for cultivated species of the human gut microbiota.</title>
        <authorList>
            <person name="Zou Y."/>
            <person name="Xue W."/>
            <person name="Luo G."/>
        </authorList>
    </citation>
    <scope>NUCLEOTIDE SEQUENCE [LARGE SCALE GENOMIC DNA]</scope>
    <source>
        <strain evidence="2 3">AM42-8</strain>
    </source>
</reference>
<protein>
    <recommendedName>
        <fullName evidence="4">Zinc ribbon domain-containing protein</fullName>
    </recommendedName>
</protein>
<keyword evidence="1" id="KW-0472">Membrane</keyword>
<keyword evidence="1" id="KW-1133">Transmembrane helix</keyword>
<comment type="caution">
    <text evidence="2">The sequence shown here is derived from an EMBL/GenBank/DDBJ whole genome shotgun (WGS) entry which is preliminary data.</text>
</comment>
<dbReference type="Proteomes" id="UP000285642">
    <property type="component" value="Unassembled WGS sequence"/>
</dbReference>
<keyword evidence="1" id="KW-0812">Transmembrane</keyword>
<sequence length="346" mass="39314">MRCPKCGKEFESKFCPDCGFCAEDVLQQKKEEYLGSNEQRKETINCEMNTDKKQYNINGNCITWEKPIKWYMKTWAVILFLILLWPVGLFLMWRYKKEWSKGEKIIVTVIILICVIFLLIPSGTSEGQVSDSSSVSEYVDENSSGKYENQLQKAKLQRIEATYTGSTEAGTILNSENSGIKVVGFYDDELRSNITDFSINTPVELVAEQMSTVTITYEEQSCELIVTCTTESPENYKSKCEIIAYEELARNPNAYMDRNISFTGKIIQVQENGSSALYRINVTQDKYGIWDDAVMCAYTLDGSTRFLEDDIVNIYGTSKGLYSYTSVMGATITIPSMSIKYMDLVP</sequence>
<accession>A0A413SRA1</accession>
<evidence type="ECO:0000313" key="3">
    <source>
        <dbReference type="Proteomes" id="UP000285642"/>
    </source>
</evidence>
<evidence type="ECO:0008006" key="4">
    <source>
        <dbReference type="Google" id="ProtNLM"/>
    </source>
</evidence>
<organism evidence="2 3">
    <name type="scientific">Dorea formicigenerans</name>
    <dbReference type="NCBI Taxonomy" id="39486"/>
    <lineage>
        <taxon>Bacteria</taxon>
        <taxon>Bacillati</taxon>
        <taxon>Bacillota</taxon>
        <taxon>Clostridia</taxon>
        <taxon>Lachnospirales</taxon>
        <taxon>Lachnospiraceae</taxon>
        <taxon>Dorea</taxon>
    </lineage>
</organism>
<feature type="transmembrane region" description="Helical" evidence="1">
    <location>
        <begin position="105"/>
        <end position="124"/>
    </location>
</feature>
<name>A0A413SRA1_9FIRM</name>
<dbReference type="AlphaFoldDB" id="A0A413SRA1"/>
<evidence type="ECO:0000256" key="1">
    <source>
        <dbReference type="SAM" id="Phobius"/>
    </source>
</evidence>
<evidence type="ECO:0000313" key="2">
    <source>
        <dbReference type="EMBL" id="RHA70713.1"/>
    </source>
</evidence>
<dbReference type="EMBL" id="QSFS01000006">
    <property type="protein sequence ID" value="RHA70713.1"/>
    <property type="molecule type" value="Genomic_DNA"/>
</dbReference>
<proteinExistence type="predicted"/>
<feature type="transmembrane region" description="Helical" evidence="1">
    <location>
        <begin position="74"/>
        <end position="93"/>
    </location>
</feature>
<dbReference type="RefSeq" id="WP_118364511.1">
    <property type="nucleotide sequence ID" value="NZ_QSFS01000006.1"/>
</dbReference>